<reference evidence="5" key="1">
    <citation type="journal article" date="2019" name="Int. J. Syst. Evol. Microbiol.">
        <title>The Global Catalogue of Microorganisms (GCM) 10K type strain sequencing project: providing services to taxonomists for standard genome sequencing and annotation.</title>
        <authorList>
            <consortium name="The Broad Institute Genomics Platform"/>
            <consortium name="The Broad Institute Genome Sequencing Center for Infectious Disease"/>
            <person name="Wu L."/>
            <person name="Ma J."/>
        </authorList>
    </citation>
    <scope>NUCLEOTIDE SEQUENCE [LARGE SCALE GENOMIC DNA]</scope>
    <source>
        <strain evidence="5">JCM 18303</strain>
    </source>
</reference>
<evidence type="ECO:0000256" key="2">
    <source>
        <dbReference type="ARBA" id="ARBA00023239"/>
    </source>
</evidence>
<dbReference type="Proteomes" id="UP001428817">
    <property type="component" value="Unassembled WGS sequence"/>
</dbReference>
<dbReference type="SUPFAM" id="SSF52096">
    <property type="entry name" value="ClpP/crotonase"/>
    <property type="match status" value="1"/>
</dbReference>
<accession>A0ABP9QT11</accession>
<dbReference type="InterPro" id="IPR029045">
    <property type="entry name" value="ClpP/crotonase-like_dom_sf"/>
</dbReference>
<comment type="pathway">
    <text evidence="3">Quinol/quinone metabolism; menaquinone biosynthesis.</text>
</comment>
<feature type="binding site" description="in other chain" evidence="3">
    <location>
        <begin position="113"/>
        <end position="117"/>
    </location>
    <ligand>
        <name>substrate</name>
        <note>ligand shared between two neighboring subunits</note>
    </ligand>
</feature>
<dbReference type="CDD" id="cd06558">
    <property type="entry name" value="crotonase-like"/>
    <property type="match status" value="1"/>
</dbReference>
<feature type="binding site" evidence="3">
    <location>
        <position position="257"/>
    </location>
    <ligand>
        <name>substrate</name>
        <note>ligand shared between two neighboring subunits</note>
    </ligand>
</feature>
<evidence type="ECO:0000256" key="3">
    <source>
        <dbReference type="HAMAP-Rule" id="MF_01934"/>
    </source>
</evidence>
<feature type="binding site" description="in other chain" evidence="3">
    <location>
        <position position="145"/>
    </location>
    <ligand>
        <name>substrate</name>
        <note>ligand shared between two neighboring subunits</note>
    </ligand>
</feature>
<keyword evidence="2 3" id="KW-0456">Lyase</keyword>
<dbReference type="InterPro" id="IPR001753">
    <property type="entry name" value="Enoyl-CoA_hydra/iso"/>
</dbReference>
<comment type="catalytic activity">
    <reaction evidence="1 3">
        <text>2-succinylbenzoyl-CoA + H(+) = 1,4-dihydroxy-2-naphthoyl-CoA + H2O</text>
        <dbReference type="Rhea" id="RHEA:26562"/>
        <dbReference type="ChEBI" id="CHEBI:15377"/>
        <dbReference type="ChEBI" id="CHEBI:15378"/>
        <dbReference type="ChEBI" id="CHEBI:57364"/>
        <dbReference type="ChEBI" id="CHEBI:58897"/>
        <dbReference type="EC" id="4.1.3.36"/>
    </reaction>
</comment>
<dbReference type="PROSITE" id="PS00166">
    <property type="entry name" value="ENOYL_COA_HYDRATASE"/>
    <property type="match status" value="1"/>
</dbReference>
<evidence type="ECO:0000256" key="1">
    <source>
        <dbReference type="ARBA" id="ARBA00000177"/>
    </source>
</evidence>
<sequence length="269" mass="29083">MAWDPSNCTDIRYEPDGPVAVITIDRPERYNAFRGRTVDELVAAFRAAWADRSIQAVILTGAGDKAFCTGGDVKQRAETGDYGPTESGMFEIGYLHKLIRDVPKPVIAAVNGLAVGGGHVLHVLCDVSIAAEHARFGQAGPRVGSFDAGFGSAYLARVVGEKKAREMWYWCRLYDAAQAERMGLVNAVVPGERLLDEAKAWAFEVAEKSPTAIRFLKQSFNADTDHQAGLSNLAMSALDLFTASPEGLEGAAAFAEKRKPDFARHVVGH</sequence>
<dbReference type="RefSeq" id="WP_185059788.1">
    <property type="nucleotide sequence ID" value="NZ_BAABJP010000037.1"/>
</dbReference>
<proteinExistence type="inferred from homology"/>
<name>A0ABP9QT11_9PSEU</name>
<dbReference type="EC" id="4.1.3.36" evidence="3"/>
<comment type="caution">
    <text evidence="4">The sequence shown here is derived from an EMBL/GenBank/DDBJ whole genome shotgun (WGS) entry which is preliminary data.</text>
</comment>
<dbReference type="PANTHER" id="PTHR43113:SF1">
    <property type="entry name" value="1,4-DIHYDROXY-2-NAPHTHOYL-COA SYNTHASE, PEROXISOMAL"/>
    <property type="match status" value="1"/>
</dbReference>
<keyword evidence="3" id="KW-0474">Menaquinone biosynthesis</keyword>
<comment type="pathway">
    <text evidence="3">Quinol/quinone metabolism; 1,4-dihydroxy-2-naphthoate biosynthesis; 1,4-dihydroxy-2-naphthoate from chorismate: step 6/7.</text>
</comment>
<gene>
    <name evidence="4" type="primary">menB_2</name>
    <name evidence="3" type="synonym">menB</name>
    <name evidence="4" type="ORF">GCM10023321_59180</name>
</gene>
<feature type="site" description="Important for catalysis" evidence="3">
    <location>
        <position position="82"/>
    </location>
</feature>
<dbReference type="Gene3D" id="1.10.12.10">
    <property type="entry name" value="Lyase 2-enoyl-coa Hydratase, Chain A, domain 2"/>
    <property type="match status" value="1"/>
</dbReference>
<evidence type="ECO:0000313" key="5">
    <source>
        <dbReference type="Proteomes" id="UP001428817"/>
    </source>
</evidence>
<evidence type="ECO:0000313" key="4">
    <source>
        <dbReference type="EMBL" id="GAA5167066.1"/>
    </source>
</evidence>
<organism evidence="4 5">
    <name type="scientific">Pseudonocardia eucalypti</name>
    <dbReference type="NCBI Taxonomy" id="648755"/>
    <lineage>
        <taxon>Bacteria</taxon>
        <taxon>Bacillati</taxon>
        <taxon>Actinomycetota</taxon>
        <taxon>Actinomycetes</taxon>
        <taxon>Pseudonocardiales</taxon>
        <taxon>Pseudonocardiaceae</taxon>
        <taxon>Pseudonocardia</taxon>
    </lineage>
</organism>
<dbReference type="EMBL" id="BAABJP010000037">
    <property type="protein sequence ID" value="GAA5167066.1"/>
    <property type="molecule type" value="Genomic_DNA"/>
</dbReference>
<comment type="function">
    <text evidence="3">Converts o-succinylbenzoyl-CoA (OSB-CoA) to 1,4-dihydroxy-2-naphthoyl-CoA (DHNA-CoA).</text>
</comment>
<comment type="caution">
    <text evidence="3">Lacks conserved residue(s) required for the propagation of feature annotation.</text>
</comment>
<dbReference type="PANTHER" id="PTHR43113">
    <property type="entry name" value="NUCLEOSIDE-DIPHOSPHATE-SUGAR EPIMERASE"/>
    <property type="match status" value="1"/>
</dbReference>
<dbReference type="HAMAP" id="MF_01934">
    <property type="entry name" value="MenB"/>
    <property type="match status" value="1"/>
</dbReference>
<comment type="similarity">
    <text evidence="3">Belongs to the enoyl-CoA hydratase/isomerase family. MenB subfamily.</text>
</comment>
<protein>
    <recommendedName>
        <fullName evidence="3">1,4-dihydroxy-2-naphthoyl-CoA synthase</fullName>
        <shortName evidence="3">DHNA-CoA synthase</shortName>
        <ecNumber evidence="3">4.1.3.36</ecNumber>
    </recommendedName>
</protein>
<feature type="binding site" description="in other chain" evidence="3">
    <location>
        <position position="82"/>
    </location>
    <ligand>
        <name>substrate</name>
        <note>ligand shared between two neighboring subunits</note>
    </ligand>
</feature>
<dbReference type="Gene3D" id="3.90.226.10">
    <property type="entry name" value="2-enoyl-CoA Hydratase, Chain A, domain 1"/>
    <property type="match status" value="1"/>
</dbReference>
<dbReference type="InterPro" id="IPR014748">
    <property type="entry name" value="Enoyl-CoA_hydra_C"/>
</dbReference>
<keyword evidence="5" id="KW-1185">Reference proteome</keyword>
<dbReference type="InterPro" id="IPR018376">
    <property type="entry name" value="Enoyl-CoA_hyd/isom_CS"/>
</dbReference>
<dbReference type="InterPro" id="IPR010198">
    <property type="entry name" value="DHNA-CoA_synthase_MenB"/>
</dbReference>
<dbReference type="Pfam" id="PF00378">
    <property type="entry name" value="ECH_1"/>
    <property type="match status" value="1"/>
</dbReference>